<gene>
    <name evidence="3" type="ORF">QRT03_31140</name>
</gene>
<dbReference type="EMBL" id="JASVWF010000011">
    <property type="protein sequence ID" value="MDL5160458.1"/>
    <property type="molecule type" value="Genomic_DNA"/>
</dbReference>
<dbReference type="Proteomes" id="UP001231924">
    <property type="component" value="Unassembled WGS sequence"/>
</dbReference>
<sequence length="558" mass="61126">MAGEDLAGAERGLLAASEADWALARMRAAVVRELAHLDAPGHEAVDRAALALDLSRRQTYSLLLRWRAGDGRVSDLLPRRSSGGRGKGRLPDDVEAVIKDVLRKRYLKRQRPSVASVHRSIVRACRVRGLSAPSRGAVERRIAVLDPRAAAGSRGGPDAARKVDSAGGSTTTPVEPLGQVQIDHTVIDVVLVDEQDRAPIGRPFLTVGIDVTTRAIVGMVVTLDPPSATSVGLCLAHIATDKQAWLETLGAQVSWPMAGKPAQLYVDNGAEFHSEALRRGCEEHGIALDYRPPGEPQYGGVVERLIGTLMSEVHELPGTTFSNPVDRGPYDSEATAALTLLELQRWLAFAVAAYHHQVHEGHGRPPLAVWEEKATAHPPTTVANPRSFLVDFLPVVRRRLNRTGLVIDHVHYFSDTLKPLIARRQQIGQVVVRRDPRDLSRVWVLDPQSNAYLSVGYRHLAHPAISLWEHRAAVASLREQGRGEVDEQALFASVEQMRHVSDTATKSTRRARRERQRRPVASTPSSGPIAVPPPPPDLRRDARAEEPAPAPFDDIEEW</sequence>
<dbReference type="InterPro" id="IPR036397">
    <property type="entry name" value="RNaseH_sf"/>
</dbReference>
<feature type="region of interest" description="Disordered" evidence="1">
    <location>
        <begin position="149"/>
        <end position="175"/>
    </location>
</feature>
<dbReference type="PANTHER" id="PTHR35004:SF6">
    <property type="entry name" value="TRANSPOSASE"/>
    <property type="match status" value="1"/>
</dbReference>
<dbReference type="PANTHER" id="PTHR35004">
    <property type="entry name" value="TRANSPOSASE RV3428C-RELATED"/>
    <property type="match status" value="1"/>
</dbReference>
<reference evidence="3 4" key="1">
    <citation type="submission" date="2023-06" db="EMBL/GenBank/DDBJ databases">
        <title>Actinomycetospora Odt1-22.</title>
        <authorList>
            <person name="Supong K."/>
        </authorList>
    </citation>
    <scope>NUCLEOTIDE SEQUENCE [LARGE SCALE GENOMIC DNA]</scope>
    <source>
        <strain evidence="3 4">Odt1-22</strain>
    </source>
</reference>
<feature type="domain" description="Integrase catalytic" evidence="2">
    <location>
        <begin position="172"/>
        <end position="374"/>
    </location>
</feature>
<dbReference type="InterPro" id="IPR015378">
    <property type="entry name" value="Transposase-like_Mu_C"/>
</dbReference>
<dbReference type="InterPro" id="IPR001584">
    <property type="entry name" value="Integrase_cat-core"/>
</dbReference>
<dbReference type="PROSITE" id="PS50994">
    <property type="entry name" value="INTEGRASE"/>
    <property type="match status" value="1"/>
</dbReference>
<proteinExistence type="predicted"/>
<evidence type="ECO:0000313" key="4">
    <source>
        <dbReference type="Proteomes" id="UP001231924"/>
    </source>
</evidence>
<evidence type="ECO:0000256" key="1">
    <source>
        <dbReference type="SAM" id="MobiDB-lite"/>
    </source>
</evidence>
<evidence type="ECO:0000259" key="2">
    <source>
        <dbReference type="PROSITE" id="PS50994"/>
    </source>
</evidence>
<feature type="compositionally biased region" description="Basic residues" evidence="1">
    <location>
        <begin position="507"/>
        <end position="518"/>
    </location>
</feature>
<dbReference type="Pfam" id="PF09299">
    <property type="entry name" value="Mu-transpos_C"/>
    <property type="match status" value="1"/>
</dbReference>
<feature type="compositionally biased region" description="Basic and acidic residues" evidence="1">
    <location>
        <begin position="537"/>
        <end position="546"/>
    </location>
</feature>
<keyword evidence="4" id="KW-1185">Reference proteome</keyword>
<dbReference type="InterPro" id="IPR012337">
    <property type="entry name" value="RNaseH-like_sf"/>
</dbReference>
<name>A0ABT7MIF3_9PSEU</name>
<feature type="region of interest" description="Disordered" evidence="1">
    <location>
        <begin position="496"/>
        <end position="558"/>
    </location>
</feature>
<comment type="caution">
    <text evidence="3">The sequence shown here is derived from an EMBL/GenBank/DDBJ whole genome shotgun (WGS) entry which is preliminary data.</text>
</comment>
<dbReference type="SUPFAM" id="SSF53098">
    <property type="entry name" value="Ribonuclease H-like"/>
    <property type="match status" value="1"/>
</dbReference>
<evidence type="ECO:0000313" key="3">
    <source>
        <dbReference type="EMBL" id="MDL5160458.1"/>
    </source>
</evidence>
<dbReference type="Gene3D" id="3.30.420.10">
    <property type="entry name" value="Ribonuclease H-like superfamily/Ribonuclease H"/>
    <property type="match status" value="1"/>
</dbReference>
<organism evidence="3 4">
    <name type="scientific">Actinomycetospora termitidis</name>
    <dbReference type="NCBI Taxonomy" id="3053470"/>
    <lineage>
        <taxon>Bacteria</taxon>
        <taxon>Bacillati</taxon>
        <taxon>Actinomycetota</taxon>
        <taxon>Actinomycetes</taxon>
        <taxon>Pseudonocardiales</taxon>
        <taxon>Pseudonocardiaceae</taxon>
        <taxon>Actinomycetospora</taxon>
    </lineage>
</organism>
<dbReference type="Gene3D" id="1.10.10.60">
    <property type="entry name" value="Homeodomain-like"/>
    <property type="match status" value="1"/>
</dbReference>
<accession>A0ABT7MIF3</accession>
<protein>
    <submittedName>
        <fullName evidence="3">DDE-type integrase/transposase/recombinase</fullName>
    </submittedName>
</protein>